<protein>
    <recommendedName>
        <fullName evidence="2">N-acetyltransferase domain-containing protein</fullName>
    </recommendedName>
</protein>
<proteinExistence type="predicted"/>
<dbReference type="GeneID" id="95591078"/>
<evidence type="ECO:0000313" key="4">
    <source>
        <dbReference type="Proteomes" id="UP000613974"/>
    </source>
</evidence>
<feature type="region of interest" description="Disordered" evidence="1">
    <location>
        <begin position="152"/>
        <end position="172"/>
    </location>
</feature>
<dbReference type="PROSITE" id="PS51186">
    <property type="entry name" value="GNAT"/>
    <property type="match status" value="1"/>
</dbReference>
<dbReference type="InterPro" id="IPR016181">
    <property type="entry name" value="Acyl_CoA_acyltransferase"/>
</dbReference>
<dbReference type="Pfam" id="PF00583">
    <property type="entry name" value="Acetyltransf_1"/>
    <property type="match status" value="1"/>
</dbReference>
<gene>
    <name evidence="3" type="ORF">Snoj_67630</name>
</gene>
<dbReference type="CDD" id="cd04301">
    <property type="entry name" value="NAT_SF"/>
    <property type="match status" value="1"/>
</dbReference>
<feature type="domain" description="N-acetyltransferase" evidence="2">
    <location>
        <begin position="17"/>
        <end position="188"/>
    </location>
</feature>
<comment type="caution">
    <text evidence="3">The sequence shown here is derived from an EMBL/GenBank/DDBJ whole genome shotgun (WGS) entry which is preliminary data.</text>
</comment>
<dbReference type="EMBL" id="BNEC01000005">
    <property type="protein sequence ID" value="GHI72845.1"/>
    <property type="molecule type" value="Genomic_DNA"/>
</dbReference>
<feature type="compositionally biased region" description="Polar residues" evidence="1">
    <location>
        <begin position="153"/>
        <end position="162"/>
    </location>
</feature>
<evidence type="ECO:0000259" key="2">
    <source>
        <dbReference type="PROSITE" id="PS51186"/>
    </source>
</evidence>
<dbReference type="InterPro" id="IPR000182">
    <property type="entry name" value="GNAT_dom"/>
</dbReference>
<dbReference type="RefSeq" id="WP_189748062.1">
    <property type="nucleotide sequence ID" value="NZ_BMRL01000034.1"/>
</dbReference>
<keyword evidence="4" id="KW-1185">Reference proteome</keyword>
<reference evidence="4" key="1">
    <citation type="submission" date="2023-07" db="EMBL/GenBank/DDBJ databases">
        <title>Whole genome shotgun sequence of Streptomyces nojiriensis NBRC 13794.</title>
        <authorList>
            <person name="Komaki H."/>
            <person name="Tamura T."/>
        </authorList>
    </citation>
    <scope>NUCLEOTIDE SEQUENCE [LARGE SCALE GENOMIC DNA]</scope>
    <source>
        <strain evidence="4">NBRC 13794</strain>
    </source>
</reference>
<organism evidence="3 4">
    <name type="scientific">Streptomyces nojiriensis</name>
    <dbReference type="NCBI Taxonomy" id="66374"/>
    <lineage>
        <taxon>Bacteria</taxon>
        <taxon>Bacillati</taxon>
        <taxon>Actinomycetota</taxon>
        <taxon>Actinomycetes</taxon>
        <taxon>Kitasatosporales</taxon>
        <taxon>Streptomycetaceae</taxon>
        <taxon>Streptomyces</taxon>
    </lineage>
</organism>
<accession>A0ABQ3SXH2</accession>
<evidence type="ECO:0000313" key="3">
    <source>
        <dbReference type="EMBL" id="GHI72845.1"/>
    </source>
</evidence>
<dbReference type="Gene3D" id="3.40.630.30">
    <property type="match status" value="1"/>
</dbReference>
<dbReference type="Proteomes" id="UP000613974">
    <property type="component" value="Unassembled WGS sequence"/>
</dbReference>
<evidence type="ECO:0000256" key="1">
    <source>
        <dbReference type="SAM" id="MobiDB-lite"/>
    </source>
</evidence>
<name>A0ABQ3SXH2_9ACTN</name>
<sequence>MSDEKTPLTITSGGRQFVIRDAGPNDEADLLVLFRACEDYFEAATGLPSGPGDVQSLFYSLPDGADWDDKHILVVVDEAGSTAGLVEAVLGYPAPGTCSVGLFLLHPDLRGAGLGSRLAVTLLHSVAARGASRVTATVPLGWEQGERFVASHGFTSTGQPSRRPQIGNRQAGPREPVLNRVALLLPST</sequence>
<dbReference type="SUPFAM" id="SSF55729">
    <property type="entry name" value="Acyl-CoA N-acyltransferases (Nat)"/>
    <property type="match status" value="1"/>
</dbReference>